<feature type="compositionally biased region" description="Polar residues" evidence="2">
    <location>
        <begin position="10"/>
        <end position="20"/>
    </location>
</feature>
<dbReference type="PANTHER" id="PTHR11360">
    <property type="entry name" value="MONOCARBOXYLATE TRANSPORTER"/>
    <property type="match status" value="1"/>
</dbReference>
<feature type="transmembrane region" description="Helical" evidence="3">
    <location>
        <begin position="312"/>
        <end position="336"/>
    </location>
</feature>
<dbReference type="SUPFAM" id="SSF103473">
    <property type="entry name" value="MFS general substrate transporter"/>
    <property type="match status" value="1"/>
</dbReference>
<feature type="compositionally biased region" description="Low complexity" evidence="2">
    <location>
        <begin position="592"/>
        <end position="606"/>
    </location>
</feature>
<dbReference type="WBParaSite" id="TREG1_18660.15">
    <property type="protein sequence ID" value="TREG1_18660.15"/>
    <property type="gene ID" value="TREG1_18660"/>
</dbReference>
<evidence type="ECO:0000256" key="2">
    <source>
        <dbReference type="SAM" id="MobiDB-lite"/>
    </source>
</evidence>
<keyword evidence="3" id="KW-0812">Transmembrane</keyword>
<feature type="transmembrane region" description="Helical" evidence="3">
    <location>
        <begin position="795"/>
        <end position="818"/>
    </location>
</feature>
<feature type="transmembrane region" description="Helical" evidence="3">
    <location>
        <begin position="159"/>
        <end position="184"/>
    </location>
</feature>
<keyword evidence="3" id="KW-0472">Membrane</keyword>
<evidence type="ECO:0000259" key="4">
    <source>
        <dbReference type="PROSITE" id="PS50850"/>
    </source>
</evidence>
<dbReference type="AlphaFoldDB" id="A0AA85J9J5"/>
<dbReference type="PROSITE" id="PS50850">
    <property type="entry name" value="MFS"/>
    <property type="match status" value="1"/>
</dbReference>
<feature type="transmembrane region" description="Helical" evidence="3">
    <location>
        <begin position="228"/>
        <end position="247"/>
    </location>
</feature>
<feature type="transmembrane region" description="Helical" evidence="3">
    <location>
        <begin position="196"/>
        <end position="216"/>
    </location>
</feature>
<keyword evidence="5" id="KW-1185">Reference proteome</keyword>
<evidence type="ECO:0000256" key="3">
    <source>
        <dbReference type="SAM" id="Phobius"/>
    </source>
</evidence>
<accession>A0AA85J9J5</accession>
<feature type="region of interest" description="Disordered" evidence="2">
    <location>
        <begin position="1"/>
        <end position="26"/>
    </location>
</feature>
<dbReference type="InterPro" id="IPR036259">
    <property type="entry name" value="MFS_trans_sf"/>
</dbReference>
<proteinExistence type="predicted"/>
<sequence>MNVASVKLGDSTSLKTNGKKSTMFGKESQTDELKKLTASLPAATFGIDASNEARSIDPRLTKKFQTGRKGFGISKSSRTLSEPTLPATKSLNCITTPNVVSPTFARYMPYFLSSLESSSDSSTTVSTISVSNSSDASSNTRLPLSASQLSLPEPPDGGWGWVVVVAAFFVHMITDGVIVSFGVLIESLIEEFQDSLSATSWIGSFSYGVPALAAPLSSLSINRFGCRITCMLGGLISGLGCFAGVFTNSIVSLVFSFGILSGLGASLCITSALVVVSVYFDDRRATATGLSIAGTGVGALIFAPMVEMLLNIYTWRGAMMILSGFFLNMIVCGALMRPVETHIERRHRQRLAWLEHLARESGLPAPLESADYLDKDVLGRINLLRDHMLAPRRVTMSYLHSTNEANWKLTSGAAHSNLSSRGNHFEVQESDKNNFDNHCQAPVTQSNLLPIPEESPLLQHKSNQDPNERRNTSAFKVRKGELSEAVNKNISNHLQPETGFPTDVRVCQNKNFTGAGSTVADNTLVKLVNEGREATESSIHGNNKTGNHSSKSGNRCISYPLFCKENQAHINSDFYETNSLKLAHNISQNPDQQNAFSQNSSSAAFSTHRSRHENSMSLPDLHHIRRVYRSTTSSESEISPSQCSLTYNCSCCPSKWKFGLKSSSEDESCQNKMIPCIGCSEVCTNKRDIFHRFFDLRLFRRSTFALFMVSNFLLYFWYNVTYFFMGVRATNYGISETAAALLFSVLGGANMVGEVLAGFLADRDCVDSLTLYFFMILACGMSTCMMPFLTTFLSMAAYASVFGMGLAANDALCTVLLVEFVGLHRLTNGLGICFFCQGVANILGPPAIGYIIDLTQSHDPAFIISGLGMVLSAFSVIPVIVQRFRRKRARRLRRLQQNCTETILEVKK</sequence>
<reference evidence="5" key="1">
    <citation type="submission" date="2022-06" db="EMBL/GenBank/DDBJ databases">
        <authorList>
            <person name="Berger JAMES D."/>
            <person name="Berger JAMES D."/>
        </authorList>
    </citation>
    <scope>NUCLEOTIDE SEQUENCE [LARGE SCALE GENOMIC DNA]</scope>
</reference>
<feature type="transmembrane region" description="Helical" evidence="3">
    <location>
        <begin position="864"/>
        <end position="884"/>
    </location>
</feature>
<dbReference type="GO" id="GO:0016020">
    <property type="term" value="C:membrane"/>
    <property type="evidence" value="ECO:0007669"/>
    <property type="project" value="UniProtKB-SubCell"/>
</dbReference>
<dbReference type="WBParaSite" id="TREG1_18660.8">
    <property type="protein sequence ID" value="TREG1_18660.8"/>
    <property type="gene ID" value="TREG1_18660"/>
</dbReference>
<evidence type="ECO:0000313" key="6">
    <source>
        <dbReference type="WBParaSite" id="TREG1_18660.15"/>
    </source>
</evidence>
<feature type="region of interest" description="Disordered" evidence="2">
    <location>
        <begin position="116"/>
        <end position="140"/>
    </location>
</feature>
<feature type="transmembrane region" description="Helical" evidence="3">
    <location>
        <begin position="698"/>
        <end position="718"/>
    </location>
</feature>
<dbReference type="Pfam" id="PF07690">
    <property type="entry name" value="MFS_1"/>
    <property type="match status" value="2"/>
</dbReference>
<evidence type="ECO:0000313" key="5">
    <source>
        <dbReference type="Proteomes" id="UP000050795"/>
    </source>
</evidence>
<organism evidence="5 6">
    <name type="scientific">Trichobilharzia regenti</name>
    <name type="common">Nasal bird schistosome</name>
    <dbReference type="NCBI Taxonomy" id="157069"/>
    <lineage>
        <taxon>Eukaryota</taxon>
        <taxon>Metazoa</taxon>
        <taxon>Spiralia</taxon>
        <taxon>Lophotrochozoa</taxon>
        <taxon>Platyhelminthes</taxon>
        <taxon>Trematoda</taxon>
        <taxon>Digenea</taxon>
        <taxon>Strigeidida</taxon>
        <taxon>Schistosomatoidea</taxon>
        <taxon>Schistosomatidae</taxon>
        <taxon>Trichobilharzia</taxon>
    </lineage>
</organism>
<dbReference type="InterPro" id="IPR020846">
    <property type="entry name" value="MFS_dom"/>
</dbReference>
<comment type="subcellular location">
    <subcellularLocation>
        <location evidence="1">Membrane</location>
        <topology evidence="1">Multi-pass membrane protein</topology>
    </subcellularLocation>
</comment>
<feature type="domain" description="Major facilitator superfamily (MFS) profile" evidence="4">
    <location>
        <begin position="703"/>
        <end position="908"/>
    </location>
</feature>
<dbReference type="InterPro" id="IPR050327">
    <property type="entry name" value="Proton-linked_MCT"/>
</dbReference>
<name>A0AA85J9J5_TRIRE</name>
<feature type="compositionally biased region" description="Polar residues" evidence="2">
    <location>
        <begin position="536"/>
        <end position="552"/>
    </location>
</feature>
<dbReference type="Gene3D" id="1.20.1250.20">
    <property type="entry name" value="MFS general substrate transporter like domains"/>
    <property type="match status" value="2"/>
</dbReference>
<dbReference type="GO" id="GO:0008028">
    <property type="term" value="F:monocarboxylic acid transmembrane transporter activity"/>
    <property type="evidence" value="ECO:0007669"/>
    <property type="project" value="TreeGrafter"/>
</dbReference>
<dbReference type="PANTHER" id="PTHR11360:SF260">
    <property type="entry name" value="MFS DOMAIN-CONTAINING PROTEIN"/>
    <property type="match status" value="1"/>
</dbReference>
<feature type="transmembrane region" description="Helical" evidence="3">
    <location>
        <begin position="287"/>
        <end position="306"/>
    </location>
</feature>
<dbReference type="InterPro" id="IPR011701">
    <property type="entry name" value="MFS"/>
</dbReference>
<feature type="transmembrane region" description="Helical" evidence="3">
    <location>
        <begin position="738"/>
        <end position="757"/>
    </location>
</feature>
<feature type="transmembrane region" description="Helical" evidence="3">
    <location>
        <begin position="830"/>
        <end position="852"/>
    </location>
</feature>
<dbReference type="Proteomes" id="UP000050795">
    <property type="component" value="Unassembled WGS sequence"/>
</dbReference>
<feature type="transmembrane region" description="Helical" evidence="3">
    <location>
        <begin position="769"/>
        <end position="789"/>
    </location>
</feature>
<feature type="region of interest" description="Disordered" evidence="2">
    <location>
        <begin position="533"/>
        <end position="552"/>
    </location>
</feature>
<protein>
    <recommendedName>
        <fullName evidence="4">Major facilitator superfamily (MFS) profile domain-containing protein</fullName>
    </recommendedName>
</protein>
<keyword evidence="3" id="KW-1133">Transmembrane helix</keyword>
<feature type="transmembrane region" description="Helical" evidence="3">
    <location>
        <begin position="253"/>
        <end position="280"/>
    </location>
</feature>
<feature type="region of interest" description="Disordered" evidence="2">
    <location>
        <begin position="590"/>
        <end position="616"/>
    </location>
</feature>
<evidence type="ECO:0000313" key="7">
    <source>
        <dbReference type="WBParaSite" id="TREG1_18660.8"/>
    </source>
</evidence>
<evidence type="ECO:0000256" key="1">
    <source>
        <dbReference type="ARBA" id="ARBA00004141"/>
    </source>
</evidence>
<reference evidence="6 7" key="2">
    <citation type="submission" date="2023-11" db="UniProtKB">
        <authorList>
            <consortium name="WormBaseParasite"/>
        </authorList>
    </citation>
    <scope>IDENTIFICATION</scope>
</reference>